<dbReference type="Proteomes" id="UP000005408">
    <property type="component" value="Unassembled WGS sequence"/>
</dbReference>
<reference evidence="2" key="1">
    <citation type="submission" date="2022-08" db="UniProtKB">
        <authorList>
            <consortium name="EnsemblMetazoa"/>
        </authorList>
    </citation>
    <scope>IDENTIFICATION</scope>
    <source>
        <strain evidence="2">05x7-T-G4-1.051#20</strain>
    </source>
</reference>
<sequence>MSDRRSSRSPGEIVYSYSQGTLIRSRDMETDSHRRRRHDQPREKKEKVIILRQNGRSVYRNSPEPEIIRERRVVRSVSNPTYVSGPTGYVVRRATKSSKSSYSSRTGTGSTTLTSTRSSGSYTDTSETCSTCSVTDSTTSYDSRPVRRRTVQRRFPSNEIEGYAARQFRSQRPGSWRIIQQREPGSIVERERGEEPVYTEVRRVTETVRRAPNPQASNKEDDGSATESETEDTYTDETTSQKSVIEKGFQDRMDEYRSQKYRNVATQMITHYVPQEEEPKEEIITHNVNTQTEEQERKRPPKLPKDRYKTAIIIPETMQKAYHTDDEIEIVVKKDPGLIEEIVRKPEPPPILVQEIDLRPPPPEPVPDKKFGPKRKYIPPPPGRYMYHGSAGPGSRDVGTQMKTHYILDPQRYFARVRDVGTQTRENANHVIYNPRILSNSYSEAKQLKKQDKEYSFVYDRDKEELYRVRIRLRPRDGGREYDSCSIRSSNSAEDSKFSHSIDELFDDSGYTRTVGTQMRTKYIVQESRPKAIVRDVGIQTKLANKYAPSQNEMDQMRRSQLPLSKNVVCSLPKTWRNGSEMSASDTGYMSDFNRACNVSSAPARSERLYETLKQSRSEHYDRSNTYRGFNRKNKGSFRGSNKRDAYLVNSKGSKLFRNVTMEKEKLEEQALIPHSDSNRRRRGSVSERSVSTQYSASNGRSRSKRQSKNREESFELSNFEYLGEHSSVRLKSEISSTGTQTGNGAQRSKGVPKSSQGY</sequence>
<feature type="compositionally biased region" description="Low complexity" evidence="1">
    <location>
        <begin position="97"/>
        <end position="143"/>
    </location>
</feature>
<evidence type="ECO:0000313" key="2">
    <source>
        <dbReference type="EnsemblMetazoa" id="G34206.9:cds"/>
    </source>
</evidence>
<evidence type="ECO:0000256" key="1">
    <source>
        <dbReference type="SAM" id="MobiDB-lite"/>
    </source>
</evidence>
<name>A0A8W8MLP2_MAGGI</name>
<dbReference type="EnsemblMetazoa" id="G34206.9">
    <property type="protein sequence ID" value="G34206.9:cds"/>
    <property type="gene ID" value="G34206"/>
</dbReference>
<accession>A0A8W8MLP2</accession>
<feature type="region of interest" description="Disordered" evidence="1">
    <location>
        <begin position="731"/>
        <end position="759"/>
    </location>
</feature>
<feature type="region of interest" description="Disordered" evidence="1">
    <location>
        <begin position="1"/>
        <end position="146"/>
    </location>
</feature>
<evidence type="ECO:0000313" key="3">
    <source>
        <dbReference type="Proteomes" id="UP000005408"/>
    </source>
</evidence>
<feature type="region of interest" description="Disordered" evidence="1">
    <location>
        <begin position="611"/>
        <end position="644"/>
    </location>
</feature>
<feature type="region of interest" description="Disordered" evidence="1">
    <location>
        <begin position="204"/>
        <end position="247"/>
    </location>
</feature>
<feature type="compositionally biased region" description="Basic and acidic residues" evidence="1">
    <location>
        <begin position="611"/>
        <end position="625"/>
    </location>
</feature>
<feature type="region of interest" description="Disordered" evidence="1">
    <location>
        <begin position="668"/>
        <end position="714"/>
    </location>
</feature>
<feature type="compositionally biased region" description="Basic and acidic residues" evidence="1">
    <location>
        <begin position="40"/>
        <end position="49"/>
    </location>
</feature>
<keyword evidence="3" id="KW-1185">Reference proteome</keyword>
<dbReference type="AlphaFoldDB" id="A0A8W8MLP2"/>
<protein>
    <submittedName>
        <fullName evidence="2">Uncharacterized protein</fullName>
    </submittedName>
</protein>
<proteinExistence type="predicted"/>
<feature type="region of interest" description="Disordered" evidence="1">
    <location>
        <begin position="353"/>
        <end position="383"/>
    </location>
</feature>
<feature type="compositionally biased region" description="Polar residues" evidence="1">
    <location>
        <begin position="734"/>
        <end position="747"/>
    </location>
</feature>
<organism evidence="2 3">
    <name type="scientific">Magallana gigas</name>
    <name type="common">Pacific oyster</name>
    <name type="synonym">Crassostrea gigas</name>
    <dbReference type="NCBI Taxonomy" id="29159"/>
    <lineage>
        <taxon>Eukaryota</taxon>
        <taxon>Metazoa</taxon>
        <taxon>Spiralia</taxon>
        <taxon>Lophotrochozoa</taxon>
        <taxon>Mollusca</taxon>
        <taxon>Bivalvia</taxon>
        <taxon>Autobranchia</taxon>
        <taxon>Pteriomorphia</taxon>
        <taxon>Ostreida</taxon>
        <taxon>Ostreoidea</taxon>
        <taxon>Ostreidae</taxon>
        <taxon>Magallana</taxon>
    </lineage>
</organism>